<evidence type="ECO:0000256" key="1">
    <source>
        <dbReference type="ARBA" id="ARBA00010928"/>
    </source>
</evidence>
<dbReference type="PANTHER" id="PTHR22604">
    <property type="entry name" value="OXIDOREDUCTASES"/>
    <property type="match status" value="1"/>
</dbReference>
<dbReference type="GO" id="GO:0000166">
    <property type="term" value="F:nucleotide binding"/>
    <property type="evidence" value="ECO:0007669"/>
    <property type="project" value="InterPro"/>
</dbReference>
<dbReference type="Pfam" id="PF01408">
    <property type="entry name" value="GFO_IDH_MocA"/>
    <property type="match status" value="1"/>
</dbReference>
<protein>
    <submittedName>
        <fullName evidence="6">Dehydrogenase</fullName>
    </submittedName>
</protein>
<evidence type="ECO:0000313" key="6">
    <source>
        <dbReference type="EMBL" id="PSR55746.1"/>
    </source>
</evidence>
<feature type="compositionally biased region" description="Polar residues" evidence="3">
    <location>
        <begin position="45"/>
        <end position="54"/>
    </location>
</feature>
<accession>A0A2T2YJQ8</accession>
<dbReference type="InterPro" id="IPR036291">
    <property type="entry name" value="NAD(P)-bd_dom_sf"/>
</dbReference>
<comment type="similarity">
    <text evidence="1">Belongs to the Gfo/Idh/MocA family.</text>
</comment>
<comment type="caution">
    <text evidence="6">The sequence shown here is derived from an EMBL/GenBank/DDBJ whole genome shotgun (WGS) entry which is preliminary data.</text>
</comment>
<dbReference type="InterPro" id="IPR050984">
    <property type="entry name" value="Gfo/Idh/MocA_domain"/>
</dbReference>
<feature type="compositionally biased region" description="Basic and acidic residues" evidence="3">
    <location>
        <begin position="69"/>
        <end position="82"/>
    </location>
</feature>
<dbReference type="OrthoDB" id="9795543at2"/>
<name>A0A2T2YJQ8_9BACT</name>
<gene>
    <name evidence="6" type="ORF">AHMF7605_20680</name>
</gene>
<dbReference type="PROSITE" id="PS51318">
    <property type="entry name" value="TAT"/>
    <property type="match status" value="1"/>
</dbReference>
<dbReference type="AlphaFoldDB" id="A0A2T2YJQ8"/>
<evidence type="ECO:0000259" key="4">
    <source>
        <dbReference type="Pfam" id="PF01408"/>
    </source>
</evidence>
<dbReference type="InterPro" id="IPR008354">
    <property type="entry name" value="Glc-Fru_OxRdtase_bac"/>
</dbReference>
<sequence length="451" mass="49764">MKDLNSVTNSPMEGEGEYTRRDFLTHAGKGILAATVLSGIASCTADAQQGGSKSPTDKDIHANSVTEPIELKPLEDKTEKPQEPLPAPLEPGKRVGFALVGLGNLTLAELLPAFSNCQYAKVAALVSGNPDKAKKVARQYGVPEKSIYSYQNFDTIKNNPDVQVVYIVLPNSMHEEYTIRSAKAGKHVLCEKPMSTNSQSAQRMIEACEQAGKKLMIAYRIQYEPNNKKAKEWTRNEKMGKVRVIDATNTQNQGDPGQWRLKKALAGGGSLPDIGIYCLNTIRYLLGEEPIQVTGTVFSTPNDPRFKEVEETVLFQLQFPSGVLAHCTTSYGVHNSKWYRCYADKGGYFGLDPAFAYHGLQMDGSQVQDEMEVKLKSSVGEKNQFALEIDHMAQCVLQNKKPFTPGEEGLQDHIIMEAIYESAKTGKPVKLKKIDKQDAFRGTPPEEVKLA</sequence>
<reference evidence="6 7" key="1">
    <citation type="submission" date="2018-03" db="EMBL/GenBank/DDBJ databases">
        <title>Adhaeribacter sp. HMF7605 Genome sequencing and assembly.</title>
        <authorList>
            <person name="Kang H."/>
            <person name="Kang J."/>
            <person name="Cha I."/>
            <person name="Kim H."/>
            <person name="Joh K."/>
        </authorList>
    </citation>
    <scope>NUCLEOTIDE SEQUENCE [LARGE SCALE GENOMIC DNA]</scope>
    <source>
        <strain evidence="6 7">HMF7605</strain>
    </source>
</reference>
<dbReference type="PANTHER" id="PTHR22604:SF105">
    <property type="entry name" value="TRANS-1,2-DIHYDROBENZENE-1,2-DIOL DEHYDROGENASE"/>
    <property type="match status" value="1"/>
</dbReference>
<keyword evidence="2" id="KW-0560">Oxidoreductase</keyword>
<evidence type="ECO:0000259" key="5">
    <source>
        <dbReference type="Pfam" id="PF22725"/>
    </source>
</evidence>
<feature type="domain" description="Gfo/Idh/MocA-like oxidoreductase N-terminal" evidence="4">
    <location>
        <begin position="96"/>
        <end position="219"/>
    </location>
</feature>
<dbReference type="InterPro" id="IPR006311">
    <property type="entry name" value="TAT_signal"/>
</dbReference>
<dbReference type="RefSeq" id="WP_106931927.1">
    <property type="nucleotide sequence ID" value="NZ_PYFT01000001.1"/>
</dbReference>
<dbReference type="GO" id="GO:0016491">
    <property type="term" value="F:oxidoreductase activity"/>
    <property type="evidence" value="ECO:0007669"/>
    <property type="project" value="UniProtKB-KW"/>
</dbReference>
<dbReference type="SUPFAM" id="SSF55347">
    <property type="entry name" value="Glyceraldehyde-3-phosphate dehydrogenase-like, C-terminal domain"/>
    <property type="match status" value="1"/>
</dbReference>
<dbReference type="Gene3D" id="3.40.50.720">
    <property type="entry name" value="NAD(P)-binding Rossmann-like Domain"/>
    <property type="match status" value="1"/>
</dbReference>
<feature type="domain" description="GFO/IDH/MocA-like oxidoreductase" evidence="5">
    <location>
        <begin position="228"/>
        <end position="347"/>
    </location>
</feature>
<evidence type="ECO:0000256" key="2">
    <source>
        <dbReference type="ARBA" id="ARBA00023002"/>
    </source>
</evidence>
<dbReference type="InterPro" id="IPR000683">
    <property type="entry name" value="Gfo/Idh/MocA-like_OxRdtase_N"/>
</dbReference>
<organism evidence="6 7">
    <name type="scientific">Adhaeribacter arboris</name>
    <dbReference type="NCBI Taxonomy" id="2072846"/>
    <lineage>
        <taxon>Bacteria</taxon>
        <taxon>Pseudomonadati</taxon>
        <taxon>Bacteroidota</taxon>
        <taxon>Cytophagia</taxon>
        <taxon>Cytophagales</taxon>
        <taxon>Hymenobacteraceae</taxon>
        <taxon>Adhaeribacter</taxon>
    </lineage>
</organism>
<evidence type="ECO:0000256" key="3">
    <source>
        <dbReference type="SAM" id="MobiDB-lite"/>
    </source>
</evidence>
<proteinExistence type="inferred from homology"/>
<dbReference type="SUPFAM" id="SSF51735">
    <property type="entry name" value="NAD(P)-binding Rossmann-fold domains"/>
    <property type="match status" value="1"/>
</dbReference>
<dbReference type="Gene3D" id="3.30.360.10">
    <property type="entry name" value="Dihydrodipicolinate Reductase, domain 2"/>
    <property type="match status" value="1"/>
</dbReference>
<dbReference type="Proteomes" id="UP000240357">
    <property type="component" value="Unassembled WGS sequence"/>
</dbReference>
<evidence type="ECO:0000313" key="7">
    <source>
        <dbReference type="Proteomes" id="UP000240357"/>
    </source>
</evidence>
<feature type="region of interest" description="Disordered" evidence="3">
    <location>
        <begin position="45"/>
        <end position="90"/>
    </location>
</feature>
<dbReference type="Pfam" id="PF22725">
    <property type="entry name" value="GFO_IDH_MocA_C3"/>
    <property type="match status" value="1"/>
</dbReference>
<dbReference type="PRINTS" id="PR01775">
    <property type="entry name" value="GLFROXRDTASE"/>
</dbReference>
<dbReference type="EMBL" id="PYFT01000001">
    <property type="protein sequence ID" value="PSR55746.1"/>
    <property type="molecule type" value="Genomic_DNA"/>
</dbReference>
<keyword evidence="7" id="KW-1185">Reference proteome</keyword>
<dbReference type="InterPro" id="IPR055170">
    <property type="entry name" value="GFO_IDH_MocA-like_dom"/>
</dbReference>